<reference evidence="3 4" key="1">
    <citation type="journal article" date="2019" name="Emerg. Microbes Infect.">
        <title>Comprehensive subspecies identification of 175 nontuberculous mycobacteria species based on 7547 genomic profiles.</title>
        <authorList>
            <person name="Matsumoto Y."/>
            <person name="Kinjo T."/>
            <person name="Motooka D."/>
            <person name="Nabeya D."/>
            <person name="Jung N."/>
            <person name="Uechi K."/>
            <person name="Horii T."/>
            <person name="Iida T."/>
            <person name="Fujita J."/>
            <person name="Nakamura S."/>
        </authorList>
    </citation>
    <scope>NUCLEOTIDE SEQUENCE [LARGE SCALE GENOMIC DNA]</scope>
    <source>
        <strain evidence="3 4">JCM 6377</strain>
    </source>
</reference>
<keyword evidence="2" id="KW-0812">Transmembrane</keyword>
<accession>A0A7I9W052</accession>
<dbReference type="InterPro" id="IPR049606">
    <property type="entry name" value="UsfY-like"/>
</dbReference>
<feature type="transmembrane region" description="Helical" evidence="2">
    <location>
        <begin position="32"/>
        <end position="51"/>
    </location>
</feature>
<keyword evidence="2" id="KW-1133">Transmembrane helix</keyword>
<evidence type="ECO:0000256" key="2">
    <source>
        <dbReference type="SAM" id="Phobius"/>
    </source>
</evidence>
<dbReference type="RefSeq" id="WP_272938839.1">
    <property type="nucleotide sequence ID" value="NZ_BLKS01000001.1"/>
</dbReference>
<evidence type="ECO:0008006" key="5">
    <source>
        <dbReference type="Google" id="ProtNLM"/>
    </source>
</evidence>
<protein>
    <recommendedName>
        <fullName evidence="5">UsfY protein</fullName>
    </recommendedName>
</protein>
<feature type="region of interest" description="Disordered" evidence="1">
    <location>
        <begin position="113"/>
        <end position="140"/>
    </location>
</feature>
<dbReference type="NCBIfam" id="NF041247">
    <property type="entry name" value="UsfY"/>
    <property type="match status" value="1"/>
</dbReference>
<organism evidence="3 4">
    <name type="scientific">Mycolicibacterium agri</name>
    <name type="common">Mycobacterium agri</name>
    <dbReference type="NCBI Taxonomy" id="36811"/>
    <lineage>
        <taxon>Bacteria</taxon>
        <taxon>Bacillati</taxon>
        <taxon>Actinomycetota</taxon>
        <taxon>Actinomycetes</taxon>
        <taxon>Mycobacteriales</taxon>
        <taxon>Mycobacteriaceae</taxon>
        <taxon>Mycolicibacterium</taxon>
    </lineage>
</organism>
<feature type="transmembrane region" description="Helical" evidence="2">
    <location>
        <begin position="57"/>
        <end position="77"/>
    </location>
</feature>
<keyword evidence="2" id="KW-0472">Membrane</keyword>
<feature type="compositionally biased region" description="Polar residues" evidence="1">
    <location>
        <begin position="113"/>
        <end position="130"/>
    </location>
</feature>
<dbReference type="Proteomes" id="UP000465302">
    <property type="component" value="Unassembled WGS sequence"/>
</dbReference>
<dbReference type="EMBL" id="BLKS01000001">
    <property type="protein sequence ID" value="GFG50616.1"/>
    <property type="molecule type" value="Genomic_DNA"/>
</dbReference>
<sequence length="140" mass="15240">MRQTRHDPTDHFRTTLPHTGESFINGYSWPGLLSIVLGVISIVGCVAAAAYRHTDWMLTTGIVGVMAIAGGIAWLILEHRRVLDFERRWLAEHPECTNGGGSHEAMRRRSNGITASASATGSTGCMTTPSTRDHRASHTS</sequence>
<comment type="caution">
    <text evidence="3">The sequence shown here is derived from an EMBL/GenBank/DDBJ whole genome shotgun (WGS) entry which is preliminary data.</text>
</comment>
<name>A0A7I9W052_MYCAG</name>
<proteinExistence type="predicted"/>
<gene>
    <name evidence="3" type="ORF">MAGR_20570</name>
</gene>
<feature type="compositionally biased region" description="Basic and acidic residues" evidence="1">
    <location>
        <begin position="131"/>
        <end position="140"/>
    </location>
</feature>
<evidence type="ECO:0000313" key="3">
    <source>
        <dbReference type="EMBL" id="GFG50616.1"/>
    </source>
</evidence>
<evidence type="ECO:0000313" key="4">
    <source>
        <dbReference type="Proteomes" id="UP000465302"/>
    </source>
</evidence>
<evidence type="ECO:0000256" key="1">
    <source>
        <dbReference type="SAM" id="MobiDB-lite"/>
    </source>
</evidence>
<dbReference type="AlphaFoldDB" id="A0A7I9W052"/>